<dbReference type="Gene3D" id="3.30.10.30">
    <property type="entry name" value="DYRK"/>
    <property type="match status" value="1"/>
</dbReference>
<sequence>MYDWVSTAPHLYEKYTYGLKTSPSKSLSSLPPTQPRKSIDNSQSVLQRRQTLKSISRYIGQDGAKRQPVPSKRTSIIYQNQPVLVSDINNIDPNTYEIHYQTEYYIPLEQAFETVAQEEVPSVYANEPYEIKDNLVYYITNPDDYGSGDQTLYLSDMNSTTLPPLKPRANKLYASTGGINANTSSSNLNATIATSGVRNGRNSSSSNGIQVQQLYDSSTLHKSYLNHSHHLHHHNHSLNTTNQKDGQEKIGHKSPSVDSLNSNKSLVNKTNANNNNASHLNANSSLSIQQHLNSTNMKRTVQPMTPETAMKNYMQKLTPFEHHEIFNYPEIYFLGQNAKKIHGVIGGANNNGYDDENGSYKPVQHDHILYRFEILKILGIYILLF</sequence>
<keyword evidence="2" id="KW-0808">Transferase</keyword>
<dbReference type="InterPro" id="IPR042521">
    <property type="entry name" value="DYRK"/>
</dbReference>
<accession>A0A3M7QQ67</accession>
<organism evidence="2 3">
    <name type="scientific">Brachionus plicatilis</name>
    <name type="common">Marine rotifer</name>
    <name type="synonym">Brachionus muelleri</name>
    <dbReference type="NCBI Taxonomy" id="10195"/>
    <lineage>
        <taxon>Eukaryota</taxon>
        <taxon>Metazoa</taxon>
        <taxon>Spiralia</taxon>
        <taxon>Gnathifera</taxon>
        <taxon>Rotifera</taxon>
        <taxon>Eurotatoria</taxon>
        <taxon>Monogononta</taxon>
        <taxon>Pseudotrocha</taxon>
        <taxon>Ploima</taxon>
        <taxon>Brachionidae</taxon>
        <taxon>Brachionus</taxon>
    </lineage>
</organism>
<dbReference type="EMBL" id="REGN01005429">
    <property type="protein sequence ID" value="RNA13413.1"/>
    <property type="molecule type" value="Genomic_DNA"/>
</dbReference>
<gene>
    <name evidence="2" type="ORF">BpHYR1_046796</name>
</gene>
<dbReference type="OrthoDB" id="9332038at2759"/>
<evidence type="ECO:0000313" key="3">
    <source>
        <dbReference type="Proteomes" id="UP000276133"/>
    </source>
</evidence>
<comment type="caution">
    <text evidence="2">The sequence shown here is derived from an EMBL/GenBank/DDBJ whole genome shotgun (WGS) entry which is preliminary data.</text>
</comment>
<reference evidence="2 3" key="1">
    <citation type="journal article" date="2018" name="Sci. Rep.">
        <title>Genomic signatures of local adaptation to the degree of environmental predictability in rotifers.</title>
        <authorList>
            <person name="Franch-Gras L."/>
            <person name="Hahn C."/>
            <person name="Garcia-Roger E.M."/>
            <person name="Carmona M.J."/>
            <person name="Serra M."/>
            <person name="Gomez A."/>
        </authorList>
    </citation>
    <scope>NUCLEOTIDE SEQUENCE [LARGE SCALE GENOMIC DNA]</scope>
    <source>
        <strain evidence="2">HYR1</strain>
    </source>
</reference>
<feature type="region of interest" description="Disordered" evidence="1">
    <location>
        <begin position="21"/>
        <end position="46"/>
    </location>
</feature>
<proteinExistence type="predicted"/>
<feature type="compositionally biased region" description="Low complexity" evidence="1">
    <location>
        <begin position="21"/>
        <end position="31"/>
    </location>
</feature>
<dbReference type="GO" id="GO:0004712">
    <property type="term" value="F:protein serine/threonine/tyrosine kinase activity"/>
    <property type="evidence" value="ECO:0007669"/>
    <property type="project" value="InterPro"/>
</dbReference>
<dbReference type="STRING" id="10195.A0A3M7QQ67"/>
<feature type="region of interest" description="Disordered" evidence="1">
    <location>
        <begin position="230"/>
        <end position="280"/>
    </location>
</feature>
<feature type="compositionally biased region" description="Low complexity" evidence="1">
    <location>
        <begin position="263"/>
        <end position="280"/>
    </location>
</feature>
<keyword evidence="2" id="KW-0418">Kinase</keyword>
<dbReference type="Proteomes" id="UP000276133">
    <property type="component" value="Unassembled WGS sequence"/>
</dbReference>
<evidence type="ECO:0000313" key="2">
    <source>
        <dbReference type="EMBL" id="RNA13413.1"/>
    </source>
</evidence>
<name>A0A3M7QQ67_BRAPC</name>
<evidence type="ECO:0000256" key="1">
    <source>
        <dbReference type="SAM" id="MobiDB-lite"/>
    </source>
</evidence>
<keyword evidence="3" id="KW-1185">Reference proteome</keyword>
<dbReference type="AlphaFoldDB" id="A0A3M7QQ67"/>
<protein>
    <submittedName>
        <fullName evidence="2">Dual specificity tyrosine-phosphorylation-regulated kinase 2</fullName>
    </submittedName>
</protein>